<dbReference type="Gene3D" id="3.40.50.80">
    <property type="entry name" value="Nucleotide-binding domain of ferredoxin-NADP reductase (FNR) module"/>
    <property type="match status" value="1"/>
</dbReference>
<evidence type="ECO:0000313" key="4">
    <source>
        <dbReference type="Proteomes" id="UP000184290"/>
    </source>
</evidence>
<dbReference type="InterPro" id="IPR017927">
    <property type="entry name" value="FAD-bd_FR_type"/>
</dbReference>
<evidence type="ECO:0000256" key="1">
    <source>
        <dbReference type="ARBA" id="ARBA00035644"/>
    </source>
</evidence>
<gene>
    <name evidence="3" type="ORF">SAMN02745911_2863</name>
</gene>
<protein>
    <submittedName>
        <fullName evidence="3">NADPH-dependent ferric siderophore reductase, contains FAD-binding and SIP domains</fullName>
    </submittedName>
</protein>
<dbReference type="InterPro" id="IPR007037">
    <property type="entry name" value="SIP_rossman_dom"/>
</dbReference>
<dbReference type="Pfam" id="PF04954">
    <property type="entry name" value="SIP"/>
    <property type="match status" value="1"/>
</dbReference>
<dbReference type="InterPro" id="IPR013113">
    <property type="entry name" value="SIP_FAD-bd"/>
</dbReference>
<dbReference type="InterPro" id="IPR014543">
    <property type="entry name" value="UCP028291"/>
</dbReference>
<dbReference type="InterPro" id="IPR039261">
    <property type="entry name" value="FNR_nucleotide-bd"/>
</dbReference>
<dbReference type="CDD" id="cd06193">
    <property type="entry name" value="siderophore_interacting"/>
    <property type="match status" value="1"/>
</dbReference>
<comment type="caution">
    <text evidence="3">The sequence shown here is derived from an EMBL/GenBank/DDBJ whole genome shotgun (WGS) entry which is preliminary data.</text>
</comment>
<dbReference type="EMBL" id="FQZC01000003">
    <property type="protein sequence ID" value="SHJ55829.1"/>
    <property type="molecule type" value="Genomic_DNA"/>
</dbReference>
<evidence type="ECO:0000259" key="2">
    <source>
        <dbReference type="PROSITE" id="PS51384"/>
    </source>
</evidence>
<dbReference type="Pfam" id="PF09981">
    <property type="entry name" value="DUF2218"/>
    <property type="match status" value="1"/>
</dbReference>
<dbReference type="RefSeq" id="WP_060606396.1">
    <property type="nucleotide sequence ID" value="NZ_FQZC01000003.1"/>
</dbReference>
<dbReference type="PANTHER" id="PTHR30157:SF0">
    <property type="entry name" value="NADPH-DEPENDENT FERRIC-CHELATE REDUCTASE"/>
    <property type="match status" value="1"/>
</dbReference>
<dbReference type="SUPFAM" id="SSF63380">
    <property type="entry name" value="Riboflavin synthase domain-like"/>
    <property type="match status" value="1"/>
</dbReference>
<accession>A0ABY1INA6</accession>
<dbReference type="InterPro" id="IPR017938">
    <property type="entry name" value="Riboflavin_synthase-like_b-brl"/>
</dbReference>
<keyword evidence="4" id="KW-1185">Reference proteome</keyword>
<evidence type="ECO:0000313" key="3">
    <source>
        <dbReference type="EMBL" id="SHJ55829.1"/>
    </source>
</evidence>
<proteinExistence type="inferred from homology"/>
<feature type="domain" description="FAD-binding FR-type" evidence="2">
    <location>
        <begin position="106"/>
        <end position="229"/>
    </location>
</feature>
<dbReference type="InterPro" id="IPR039374">
    <property type="entry name" value="SIP_fam"/>
</dbReference>
<sequence length="355" mass="38854">MDKFNEAVSLRSKAVTRLADGAGFFRHMARQYPDAFDARAGRFAMGLAVAVLRQEAETLTVEAMSDDAGDLGVIKGIVAYHIQNWPGSDGSSVVWTGDGAGSTVLPHFRAMRLTARLWLTPRLCRLTLEGPDLHRFARGGWHVRLLLPADSSNPVWPYAGPGALPIWPQGADRLALRTYTLRHVRPDRGEVDIDVVMHQPAGRMTDWVSRAALGDPIGMMGPGGGEVPEVDHVCLAGDETALPAIARALERLPAGARGHAFIEVGGRDDEMSLQKPAGVDVRWVHRMNPAGLCDALQRAVAELDWPGGQGSLYAFSGTEFVAYKALRHEFRKRRALKRNQHLAMSYWRRGIAESA</sequence>
<dbReference type="Gene3D" id="2.40.30.10">
    <property type="entry name" value="Translation factors"/>
    <property type="match status" value="1"/>
</dbReference>
<name>A0ABY1INA6_9HYPH</name>
<dbReference type="Pfam" id="PF08021">
    <property type="entry name" value="FAD_binding_9"/>
    <property type="match status" value="1"/>
</dbReference>
<dbReference type="PROSITE" id="PS51384">
    <property type="entry name" value="FAD_FR"/>
    <property type="match status" value="1"/>
</dbReference>
<reference evidence="3 4" key="1">
    <citation type="submission" date="2016-11" db="EMBL/GenBank/DDBJ databases">
        <authorList>
            <person name="Varghese N."/>
            <person name="Submissions S."/>
        </authorList>
    </citation>
    <scope>NUCLEOTIDE SEQUENCE [LARGE SCALE GENOMIC DNA]</scope>
    <source>
        <strain evidence="3 4">DSM 21988</strain>
    </source>
</reference>
<dbReference type="Proteomes" id="UP000184290">
    <property type="component" value="Unassembled WGS sequence"/>
</dbReference>
<comment type="similarity">
    <text evidence="1">Belongs to the SIP oxidoreductase family.</text>
</comment>
<organism evidence="3 4">
    <name type="scientific">Aureimonas altamirensis DSM 21988</name>
    <dbReference type="NCBI Taxonomy" id="1121026"/>
    <lineage>
        <taxon>Bacteria</taxon>
        <taxon>Pseudomonadati</taxon>
        <taxon>Pseudomonadota</taxon>
        <taxon>Alphaproteobacteria</taxon>
        <taxon>Hyphomicrobiales</taxon>
        <taxon>Aurantimonadaceae</taxon>
        <taxon>Aureimonas</taxon>
    </lineage>
</organism>
<dbReference type="PANTHER" id="PTHR30157">
    <property type="entry name" value="FERRIC REDUCTASE, NADPH-DEPENDENT"/>
    <property type="match status" value="1"/>
</dbReference>
<dbReference type="Gene3D" id="3.30.310.50">
    <property type="entry name" value="Alpha-D-phosphohexomutase, C-terminal domain"/>
    <property type="match status" value="1"/>
</dbReference>